<gene>
    <name evidence="1" type="ORF">ACFQ4B_33405</name>
</gene>
<accession>A0ABW3UXA8</accession>
<name>A0ABW3UXA8_9BACL</name>
<keyword evidence="2" id="KW-1185">Reference proteome</keyword>
<protein>
    <submittedName>
        <fullName evidence="1">Uncharacterized protein</fullName>
    </submittedName>
</protein>
<comment type="caution">
    <text evidence="1">The sequence shown here is derived from an EMBL/GenBank/DDBJ whole genome shotgun (WGS) entry which is preliminary data.</text>
</comment>
<reference evidence="2" key="1">
    <citation type="journal article" date="2019" name="Int. J. Syst. Evol. Microbiol.">
        <title>The Global Catalogue of Microorganisms (GCM) 10K type strain sequencing project: providing services to taxonomists for standard genome sequencing and annotation.</title>
        <authorList>
            <consortium name="The Broad Institute Genomics Platform"/>
            <consortium name="The Broad Institute Genome Sequencing Center for Infectious Disease"/>
            <person name="Wu L."/>
            <person name="Ma J."/>
        </authorList>
    </citation>
    <scope>NUCLEOTIDE SEQUENCE [LARGE SCALE GENOMIC DNA]</scope>
    <source>
        <strain evidence="2">CCUG 53270</strain>
    </source>
</reference>
<dbReference type="EMBL" id="JBHTLU010000054">
    <property type="protein sequence ID" value="MFD1225002.1"/>
    <property type="molecule type" value="Genomic_DNA"/>
</dbReference>
<evidence type="ECO:0000313" key="1">
    <source>
        <dbReference type="EMBL" id="MFD1225002.1"/>
    </source>
</evidence>
<organism evidence="1 2">
    <name type="scientific">Paenibacillus vulneris</name>
    <dbReference type="NCBI Taxonomy" id="1133364"/>
    <lineage>
        <taxon>Bacteria</taxon>
        <taxon>Bacillati</taxon>
        <taxon>Bacillota</taxon>
        <taxon>Bacilli</taxon>
        <taxon>Bacillales</taxon>
        <taxon>Paenibacillaceae</taxon>
        <taxon>Paenibacillus</taxon>
    </lineage>
</organism>
<proteinExistence type="predicted"/>
<dbReference type="RefSeq" id="WP_345593935.1">
    <property type="nucleotide sequence ID" value="NZ_BAABJG010000051.1"/>
</dbReference>
<evidence type="ECO:0000313" key="2">
    <source>
        <dbReference type="Proteomes" id="UP001597180"/>
    </source>
</evidence>
<sequence length="94" mass="11060">MAVTIADRRMEFATLPCREKAVHLRRYEEYCYQIAFYLLNNEKQASEAAEHALMELYRCREWFDMPDNARQAKAKQAALMQALESKKRGLSRAL</sequence>
<dbReference type="Proteomes" id="UP001597180">
    <property type="component" value="Unassembled WGS sequence"/>
</dbReference>